<name>A0A3A1Y538_9GAMM</name>
<comment type="subunit">
    <text evidence="8">Homodimer.</text>
</comment>
<dbReference type="PROSITE" id="PS50862">
    <property type="entry name" value="AA_TRNA_LIGASE_II"/>
    <property type="match status" value="1"/>
</dbReference>
<comment type="similarity">
    <text evidence="1 8">Belongs to the class-II aminoacyl-tRNA synthetase family.</text>
</comment>
<proteinExistence type="inferred from homology"/>
<dbReference type="GO" id="GO:0006421">
    <property type="term" value="P:asparaginyl-tRNA aminoacylation"/>
    <property type="evidence" value="ECO:0007669"/>
    <property type="project" value="UniProtKB-UniRule"/>
</dbReference>
<dbReference type="SUPFAM" id="SSF55681">
    <property type="entry name" value="Class II aaRS and biotin synthetases"/>
    <property type="match status" value="1"/>
</dbReference>
<dbReference type="GO" id="GO:0003676">
    <property type="term" value="F:nucleic acid binding"/>
    <property type="evidence" value="ECO:0007669"/>
    <property type="project" value="InterPro"/>
</dbReference>
<keyword evidence="7 8" id="KW-0030">Aminoacyl-tRNA synthetase</keyword>
<dbReference type="HAMAP" id="MF_00534">
    <property type="entry name" value="Asn_tRNA_synth"/>
    <property type="match status" value="1"/>
</dbReference>
<dbReference type="GO" id="GO:0005524">
    <property type="term" value="F:ATP binding"/>
    <property type="evidence" value="ECO:0007669"/>
    <property type="project" value="UniProtKB-UniRule"/>
</dbReference>
<dbReference type="Pfam" id="PF00152">
    <property type="entry name" value="tRNA-synt_2"/>
    <property type="match status" value="1"/>
</dbReference>
<dbReference type="CDD" id="cd00776">
    <property type="entry name" value="AsxRS_core"/>
    <property type="match status" value="1"/>
</dbReference>
<dbReference type="PANTHER" id="PTHR22594:SF34">
    <property type="entry name" value="ASPARAGINE--TRNA LIGASE, MITOCHONDRIAL-RELATED"/>
    <property type="match status" value="1"/>
</dbReference>
<dbReference type="InterPro" id="IPR004522">
    <property type="entry name" value="Asn-tRNA-ligase"/>
</dbReference>
<reference evidence="10 11" key="1">
    <citation type="submission" date="2017-08" db="EMBL/GenBank/DDBJ databases">
        <title>Reclassification of Bisgaard taxon 37 and 44.</title>
        <authorList>
            <person name="Christensen H."/>
        </authorList>
    </citation>
    <scope>NUCLEOTIDE SEQUENCE [LARGE SCALE GENOMIC DNA]</scope>
    <source>
        <strain evidence="10 11">B96_3</strain>
    </source>
</reference>
<accession>A0A3A1Y538</accession>
<protein>
    <recommendedName>
        <fullName evidence="8">Asparagine--tRNA ligase</fullName>
        <ecNumber evidence="8">6.1.1.22</ecNumber>
    </recommendedName>
    <alternativeName>
        <fullName evidence="8">Asparaginyl-tRNA synthetase</fullName>
        <shortName evidence="8">AsnRS</shortName>
    </alternativeName>
</protein>
<dbReference type="Pfam" id="PF01336">
    <property type="entry name" value="tRNA_anti-codon"/>
    <property type="match status" value="1"/>
</dbReference>
<comment type="catalytic activity">
    <reaction evidence="8">
        <text>tRNA(Asn) + L-asparagine + ATP = L-asparaginyl-tRNA(Asn) + AMP + diphosphate + H(+)</text>
        <dbReference type="Rhea" id="RHEA:11180"/>
        <dbReference type="Rhea" id="RHEA-COMP:9659"/>
        <dbReference type="Rhea" id="RHEA-COMP:9674"/>
        <dbReference type="ChEBI" id="CHEBI:15378"/>
        <dbReference type="ChEBI" id="CHEBI:30616"/>
        <dbReference type="ChEBI" id="CHEBI:33019"/>
        <dbReference type="ChEBI" id="CHEBI:58048"/>
        <dbReference type="ChEBI" id="CHEBI:78442"/>
        <dbReference type="ChEBI" id="CHEBI:78515"/>
        <dbReference type="ChEBI" id="CHEBI:456215"/>
        <dbReference type="EC" id="6.1.1.22"/>
    </reaction>
</comment>
<dbReference type="OrthoDB" id="9762036at2"/>
<dbReference type="Gene3D" id="2.40.50.140">
    <property type="entry name" value="Nucleic acid-binding proteins"/>
    <property type="match status" value="1"/>
</dbReference>
<dbReference type="InterPro" id="IPR045864">
    <property type="entry name" value="aa-tRNA-synth_II/BPL/LPL"/>
</dbReference>
<dbReference type="AlphaFoldDB" id="A0A3A1Y538"/>
<keyword evidence="2 8" id="KW-0963">Cytoplasm</keyword>
<sequence>MTATIASTQQVLNGEVKVGELVTVRGWVRSRRDSKAGFSFLAVYDGSGFNPVQAVVANDLANYESEVLKLTNGCSVIVTGEVVQSAGEGQAVEIKATNVEVVGWVANPDQYPMSNKRLSVEYLREIAHLRPRTNLIGAVARVRNTLAFAIHEFFNDRNFLWCATPLITASDTEGAGELFRVSTLDLNNLPRTEEGKVDFKQDFFGKETFLTVSGQLNGETYASALSKIYTFGPTFRAENSNTTRHLAEFWMVEPEVAFYDLEDNAKLAEDLLRHCFKRVLEKNREDLEFFNKFVQPGVLERLEQLVDAEFVHVDYTDAIKILENCGKKFEFPVYWGVDMSSEHERYLAEEHFKSPVIVKNYPKEIKAFYMRLNEDGKTVAAMDILAPGIGEIVGGSQREERLDVLEQRIKDLGMKPEDYDWYLDLRRYGTVPHAGFGLGFERLISYVTGVQNVRDVIPFPRTPNNAAF</sequence>
<evidence type="ECO:0000256" key="7">
    <source>
        <dbReference type="ARBA" id="ARBA00023146"/>
    </source>
</evidence>
<dbReference type="NCBIfam" id="NF003037">
    <property type="entry name" value="PRK03932.1"/>
    <property type="match status" value="1"/>
</dbReference>
<evidence type="ECO:0000256" key="8">
    <source>
        <dbReference type="HAMAP-Rule" id="MF_00534"/>
    </source>
</evidence>
<dbReference type="InterPro" id="IPR012340">
    <property type="entry name" value="NA-bd_OB-fold"/>
</dbReference>
<evidence type="ECO:0000256" key="2">
    <source>
        <dbReference type="ARBA" id="ARBA00022490"/>
    </source>
</evidence>
<organism evidence="10 11">
    <name type="scientific">Psittacicella hinzii</name>
    <dbReference type="NCBI Taxonomy" id="2028575"/>
    <lineage>
        <taxon>Bacteria</taxon>
        <taxon>Pseudomonadati</taxon>
        <taxon>Pseudomonadota</taxon>
        <taxon>Gammaproteobacteria</taxon>
        <taxon>Pasteurellales</taxon>
        <taxon>Psittacicellaceae</taxon>
        <taxon>Psittacicella</taxon>
    </lineage>
</organism>
<comment type="subcellular location">
    <subcellularLocation>
        <location evidence="8">Cytoplasm</location>
    </subcellularLocation>
</comment>
<keyword evidence="5 8" id="KW-0067">ATP-binding</keyword>
<comment type="caution">
    <text evidence="10">The sequence shown here is derived from an EMBL/GenBank/DDBJ whole genome shotgun (WGS) entry which is preliminary data.</text>
</comment>
<evidence type="ECO:0000256" key="3">
    <source>
        <dbReference type="ARBA" id="ARBA00022598"/>
    </source>
</evidence>
<dbReference type="InterPro" id="IPR004365">
    <property type="entry name" value="NA-bd_OB_tRNA"/>
</dbReference>
<dbReference type="InterPro" id="IPR002312">
    <property type="entry name" value="Asp/Asn-tRNA-synth_IIb"/>
</dbReference>
<evidence type="ECO:0000313" key="10">
    <source>
        <dbReference type="EMBL" id="RIY32695.1"/>
    </source>
</evidence>
<dbReference type="EC" id="6.1.1.22" evidence="8"/>
<evidence type="ECO:0000313" key="11">
    <source>
        <dbReference type="Proteomes" id="UP000265691"/>
    </source>
</evidence>
<keyword evidence="3 8" id="KW-0436">Ligase</keyword>
<dbReference type="NCBIfam" id="TIGR00457">
    <property type="entry name" value="asnS"/>
    <property type="match status" value="1"/>
</dbReference>
<evidence type="ECO:0000256" key="6">
    <source>
        <dbReference type="ARBA" id="ARBA00022917"/>
    </source>
</evidence>
<evidence type="ECO:0000256" key="1">
    <source>
        <dbReference type="ARBA" id="ARBA00008226"/>
    </source>
</evidence>
<keyword evidence="4 8" id="KW-0547">Nucleotide-binding</keyword>
<evidence type="ECO:0000256" key="5">
    <source>
        <dbReference type="ARBA" id="ARBA00022840"/>
    </source>
</evidence>
<gene>
    <name evidence="8" type="primary">asnS</name>
    <name evidence="10" type="ORF">CKF54_04365</name>
</gene>
<keyword evidence="11" id="KW-1185">Reference proteome</keyword>
<dbReference type="SUPFAM" id="SSF50249">
    <property type="entry name" value="Nucleic acid-binding proteins"/>
    <property type="match status" value="1"/>
</dbReference>
<dbReference type="Gene3D" id="3.30.930.10">
    <property type="entry name" value="Bira Bifunctional Protein, Domain 2"/>
    <property type="match status" value="1"/>
</dbReference>
<dbReference type="InterPro" id="IPR004364">
    <property type="entry name" value="Aa-tRNA-synt_II"/>
</dbReference>
<dbReference type="InterPro" id="IPR006195">
    <property type="entry name" value="aa-tRNA-synth_II"/>
</dbReference>
<evidence type="ECO:0000259" key="9">
    <source>
        <dbReference type="PROSITE" id="PS50862"/>
    </source>
</evidence>
<dbReference type="FunFam" id="3.30.930.10:FF:000016">
    <property type="entry name" value="Asparagine--tRNA ligase"/>
    <property type="match status" value="1"/>
</dbReference>
<dbReference type="RefSeq" id="WP_119525141.1">
    <property type="nucleotide sequence ID" value="NZ_NRHC01000048.1"/>
</dbReference>
<dbReference type="EMBL" id="NRHC01000048">
    <property type="protein sequence ID" value="RIY32695.1"/>
    <property type="molecule type" value="Genomic_DNA"/>
</dbReference>
<dbReference type="CDD" id="cd04318">
    <property type="entry name" value="EcAsnRS_like_N"/>
    <property type="match status" value="1"/>
</dbReference>
<dbReference type="GO" id="GO:0004816">
    <property type="term" value="F:asparagine-tRNA ligase activity"/>
    <property type="evidence" value="ECO:0007669"/>
    <property type="project" value="UniProtKB-UniRule"/>
</dbReference>
<dbReference type="PRINTS" id="PR01042">
    <property type="entry name" value="TRNASYNTHASP"/>
</dbReference>
<dbReference type="Proteomes" id="UP000265691">
    <property type="component" value="Unassembled WGS sequence"/>
</dbReference>
<feature type="domain" description="Aminoacyl-transfer RNA synthetases class-II family profile" evidence="9">
    <location>
        <begin position="141"/>
        <end position="458"/>
    </location>
</feature>
<dbReference type="GO" id="GO:0005737">
    <property type="term" value="C:cytoplasm"/>
    <property type="evidence" value="ECO:0007669"/>
    <property type="project" value="UniProtKB-SubCell"/>
</dbReference>
<evidence type="ECO:0000256" key="4">
    <source>
        <dbReference type="ARBA" id="ARBA00022741"/>
    </source>
</evidence>
<dbReference type="PANTHER" id="PTHR22594">
    <property type="entry name" value="ASPARTYL/LYSYL-TRNA SYNTHETASE"/>
    <property type="match status" value="1"/>
</dbReference>
<keyword evidence="6 8" id="KW-0648">Protein biosynthesis</keyword>